<dbReference type="Pfam" id="PF20143">
    <property type="entry name" value="NAD_kinase_C"/>
    <property type="match status" value="1"/>
</dbReference>
<dbReference type="InterPro" id="IPR017438">
    <property type="entry name" value="ATP-NAD_kinase_N"/>
</dbReference>
<evidence type="ECO:0000256" key="5">
    <source>
        <dbReference type="ARBA" id="ARBA00023027"/>
    </source>
</evidence>
<dbReference type="InterPro" id="IPR002504">
    <property type="entry name" value="NADK"/>
</dbReference>
<comment type="similarity">
    <text evidence="1">Belongs to the NAD kinase family.</text>
</comment>
<sequence length="430" mass="47573">MLLVQRWSGFIRLQSRHYSSQYVKVLSVSQLAPRQHPEYISSPHSKLHNMIWTRPLRNVLVVKKPQQGHVLDAMVTMINHIHQELPSCNIILTEDIVKEIQEKLEDDSKSGSSMTHSLFTGSMAEITTKADLIVSLGGDGTILRAVSMFSNTIVPPILSYSLGTLGFLLPFNFNNFKESFNKVYTSRAKVLHRTRLECHIVKKNNELPIKTEGAQPKGSNYSEFPTKVHAMNDIVLHRGSIPTLTTLDIFIDGEFLTRTTADGISFSTPTGSTAYSLSAGGSIVHPLVKCILLTPICPRSLSFRPLVIPATSHIIVRVVAKDVSRECSVKLSIDGVPQVGLSQDDEIHVVSETGTIYLPDTKLPPVLESHRVGQHISDHHDSKIAKVTNKGIDKTHKSGIWCVAKSENDWTTGINNLLGFNSSFRGFGKP</sequence>
<dbReference type="Proteomes" id="UP000094565">
    <property type="component" value="Chromosome 1"/>
</dbReference>
<evidence type="ECO:0000256" key="2">
    <source>
        <dbReference type="ARBA" id="ARBA00022679"/>
    </source>
</evidence>
<keyword evidence="7" id="KW-1185">Reference proteome</keyword>
<dbReference type="PANTHER" id="PTHR20275:SF26">
    <property type="entry name" value="NADH KINASE POS5, MITOCHONDRIAL"/>
    <property type="match status" value="1"/>
</dbReference>
<dbReference type="Pfam" id="PF01513">
    <property type="entry name" value="NAD_kinase"/>
    <property type="match status" value="1"/>
</dbReference>
<keyword evidence="5" id="KW-0520">NAD</keyword>
<dbReference type="HAMAP" id="MF_00361">
    <property type="entry name" value="NAD_kinase"/>
    <property type="match status" value="1"/>
</dbReference>
<dbReference type="GO" id="GO:0019674">
    <property type="term" value="P:NAD+ metabolic process"/>
    <property type="evidence" value="ECO:0007669"/>
    <property type="project" value="InterPro"/>
</dbReference>
<dbReference type="SUPFAM" id="SSF111331">
    <property type="entry name" value="NAD kinase/diacylglycerol kinase-like"/>
    <property type="match status" value="1"/>
</dbReference>
<keyword evidence="4" id="KW-0521">NADP</keyword>
<dbReference type="Gene3D" id="3.40.50.10330">
    <property type="entry name" value="Probable inorganic polyphosphate/atp-NAD kinase, domain 1"/>
    <property type="match status" value="1"/>
</dbReference>
<dbReference type="GO" id="GO:0003951">
    <property type="term" value="F:NAD+ kinase activity"/>
    <property type="evidence" value="ECO:0007669"/>
    <property type="project" value="InterPro"/>
</dbReference>
<evidence type="ECO:0000256" key="1">
    <source>
        <dbReference type="ARBA" id="ARBA00010995"/>
    </source>
</evidence>
<name>A0A1B2J5N4_PICPA</name>
<evidence type="ECO:0000256" key="3">
    <source>
        <dbReference type="ARBA" id="ARBA00022777"/>
    </source>
</evidence>
<organism evidence="6 7">
    <name type="scientific">Komagataella pastoris</name>
    <name type="common">Yeast</name>
    <name type="synonym">Pichia pastoris</name>
    <dbReference type="NCBI Taxonomy" id="4922"/>
    <lineage>
        <taxon>Eukaryota</taxon>
        <taxon>Fungi</taxon>
        <taxon>Dikarya</taxon>
        <taxon>Ascomycota</taxon>
        <taxon>Saccharomycotina</taxon>
        <taxon>Pichiomycetes</taxon>
        <taxon>Pichiales</taxon>
        <taxon>Pichiaceae</taxon>
        <taxon>Komagataella</taxon>
    </lineage>
</organism>
<dbReference type="FunFam" id="2.60.200.30:FF:000014">
    <property type="entry name" value="Mitochondrial NADH kinase"/>
    <property type="match status" value="1"/>
</dbReference>
<evidence type="ECO:0000256" key="4">
    <source>
        <dbReference type="ARBA" id="ARBA00022857"/>
    </source>
</evidence>
<protein>
    <submittedName>
        <fullName evidence="6">BA75_00950T0</fullName>
    </submittedName>
</protein>
<dbReference type="OrthoDB" id="24581at2759"/>
<dbReference type="InterPro" id="IPR017437">
    <property type="entry name" value="ATP-NAD_kinase_PpnK-typ_C"/>
</dbReference>
<proteinExistence type="inferred from homology"/>
<evidence type="ECO:0000313" key="6">
    <source>
        <dbReference type="EMBL" id="ANZ73282.1"/>
    </source>
</evidence>
<dbReference type="Gene3D" id="2.60.200.30">
    <property type="entry name" value="Probable inorganic polyphosphate/atp-NAD kinase, domain 2"/>
    <property type="match status" value="1"/>
</dbReference>
<dbReference type="GO" id="GO:0006741">
    <property type="term" value="P:NADP+ biosynthetic process"/>
    <property type="evidence" value="ECO:0007669"/>
    <property type="project" value="InterPro"/>
</dbReference>
<keyword evidence="2" id="KW-0808">Transferase</keyword>
<dbReference type="InterPro" id="IPR016064">
    <property type="entry name" value="NAD/diacylglycerol_kinase_sf"/>
</dbReference>
<evidence type="ECO:0000313" key="7">
    <source>
        <dbReference type="Proteomes" id="UP000094565"/>
    </source>
</evidence>
<keyword evidence="3" id="KW-0418">Kinase</keyword>
<dbReference type="EMBL" id="CP014584">
    <property type="protein sequence ID" value="ANZ73282.1"/>
    <property type="molecule type" value="Genomic_DNA"/>
</dbReference>
<accession>A0A1B2J5N4</accession>
<dbReference type="PANTHER" id="PTHR20275">
    <property type="entry name" value="NAD KINASE"/>
    <property type="match status" value="1"/>
</dbReference>
<reference evidence="6 7" key="1">
    <citation type="submission" date="2016-02" db="EMBL/GenBank/DDBJ databases">
        <title>Comparative genomic and transcriptomic foundation for Pichia pastoris.</title>
        <authorList>
            <person name="Love K.R."/>
            <person name="Shah K.A."/>
            <person name="Whittaker C.A."/>
            <person name="Wu J."/>
            <person name="Bartlett M.C."/>
            <person name="Ma D."/>
            <person name="Leeson R.L."/>
            <person name="Priest M."/>
            <person name="Young S.K."/>
            <person name="Love J.C."/>
        </authorList>
    </citation>
    <scope>NUCLEOTIDE SEQUENCE [LARGE SCALE GENOMIC DNA]</scope>
    <source>
        <strain evidence="6 7">ATCC 28485</strain>
    </source>
</reference>
<gene>
    <name evidence="6" type="primary">POS5</name>
    <name evidence="6" type="ORF">ATY40_BA7500950</name>
</gene>
<dbReference type="AlphaFoldDB" id="A0A1B2J5N4"/>